<feature type="domain" description="Aminopeptidase N-like N-terminal" evidence="16">
    <location>
        <begin position="5"/>
        <end position="118"/>
    </location>
</feature>
<dbReference type="GO" id="GO:0005886">
    <property type="term" value="C:plasma membrane"/>
    <property type="evidence" value="ECO:0007669"/>
    <property type="project" value="UniProtKB-SubCell"/>
</dbReference>
<dbReference type="PANTHER" id="PTHR11533">
    <property type="entry name" value="PROTEASE M1 ZINC METALLOPROTEASE"/>
    <property type="match status" value="1"/>
</dbReference>
<evidence type="ECO:0000256" key="4">
    <source>
        <dbReference type="ARBA" id="ARBA00022475"/>
    </source>
</evidence>
<comment type="cofactor">
    <cofactor evidence="1">
        <name>Zn(2+)</name>
        <dbReference type="ChEBI" id="CHEBI:29105"/>
    </cofactor>
</comment>
<keyword evidence="7" id="KW-0479">Metal-binding</keyword>
<dbReference type="InterPro" id="IPR042097">
    <property type="entry name" value="Aminopeptidase_N-like_N_sf"/>
</dbReference>
<reference evidence="17 18" key="1">
    <citation type="submission" date="2015-04" db="EMBL/GenBank/DDBJ databases">
        <title>Lasius niger genome sequencing.</title>
        <authorList>
            <person name="Konorov E.A."/>
            <person name="Nikitin M.A."/>
            <person name="Kirill M.V."/>
            <person name="Chang P."/>
        </authorList>
    </citation>
    <scope>NUCLEOTIDE SEQUENCE [LARGE SCALE GENOMIC DNA]</scope>
    <source>
        <tissue evidence="17">Whole</tissue>
    </source>
</reference>
<keyword evidence="17" id="KW-0031">Aminopeptidase</keyword>
<keyword evidence="12" id="KW-0472">Membrane</keyword>
<dbReference type="FunFam" id="2.60.40.1910:FF:000008">
    <property type="entry name" value="Aminopeptidase"/>
    <property type="match status" value="1"/>
</dbReference>
<dbReference type="GO" id="GO:0008270">
    <property type="term" value="F:zinc ion binding"/>
    <property type="evidence" value="ECO:0007669"/>
    <property type="project" value="TreeGrafter"/>
</dbReference>
<comment type="caution">
    <text evidence="17">The sequence shown here is derived from an EMBL/GenBank/DDBJ whole genome shotgun (WGS) entry which is preliminary data.</text>
</comment>
<evidence type="ECO:0000313" key="17">
    <source>
        <dbReference type="EMBL" id="KMQ90612.1"/>
    </source>
</evidence>
<dbReference type="Gene3D" id="1.25.50.20">
    <property type="match status" value="1"/>
</dbReference>
<proteinExistence type="inferred from homology"/>
<evidence type="ECO:0000256" key="10">
    <source>
        <dbReference type="ARBA" id="ARBA00022833"/>
    </source>
</evidence>
<dbReference type="Gene3D" id="3.30.2010.30">
    <property type="match status" value="1"/>
</dbReference>
<dbReference type="OrthoDB" id="510539at2759"/>
<organism evidence="17 18">
    <name type="scientific">Lasius niger</name>
    <name type="common">Black garden ant</name>
    <dbReference type="NCBI Taxonomy" id="67767"/>
    <lineage>
        <taxon>Eukaryota</taxon>
        <taxon>Metazoa</taxon>
        <taxon>Ecdysozoa</taxon>
        <taxon>Arthropoda</taxon>
        <taxon>Hexapoda</taxon>
        <taxon>Insecta</taxon>
        <taxon>Pterygota</taxon>
        <taxon>Neoptera</taxon>
        <taxon>Endopterygota</taxon>
        <taxon>Hymenoptera</taxon>
        <taxon>Apocrita</taxon>
        <taxon>Aculeata</taxon>
        <taxon>Formicoidea</taxon>
        <taxon>Formicidae</taxon>
        <taxon>Formicinae</taxon>
        <taxon>Lasius</taxon>
        <taxon>Lasius</taxon>
    </lineage>
</organism>
<evidence type="ECO:0000256" key="11">
    <source>
        <dbReference type="ARBA" id="ARBA00023049"/>
    </source>
</evidence>
<evidence type="ECO:0000259" key="16">
    <source>
        <dbReference type="Pfam" id="PF17900"/>
    </source>
</evidence>
<keyword evidence="6" id="KW-0645">Protease</keyword>
<evidence type="ECO:0000256" key="1">
    <source>
        <dbReference type="ARBA" id="ARBA00001947"/>
    </source>
</evidence>
<keyword evidence="9" id="KW-0378">Hydrolase</keyword>
<dbReference type="InterPro" id="IPR024571">
    <property type="entry name" value="ERAP1-like_C_dom"/>
</dbReference>
<dbReference type="InterPro" id="IPR001930">
    <property type="entry name" value="Peptidase_M1"/>
</dbReference>
<dbReference type="InterPro" id="IPR045357">
    <property type="entry name" value="Aminopeptidase_N-like_N"/>
</dbReference>
<evidence type="ECO:0000256" key="3">
    <source>
        <dbReference type="ARBA" id="ARBA00010136"/>
    </source>
</evidence>
<evidence type="ECO:0000256" key="2">
    <source>
        <dbReference type="ARBA" id="ARBA00004609"/>
    </source>
</evidence>
<dbReference type="PANTHER" id="PTHR11533:SF301">
    <property type="entry name" value="AMINOPEPTIDASE"/>
    <property type="match status" value="1"/>
</dbReference>
<evidence type="ECO:0000256" key="14">
    <source>
        <dbReference type="ARBA" id="ARBA00023288"/>
    </source>
</evidence>
<dbReference type="SUPFAM" id="SSF63737">
    <property type="entry name" value="Leukotriene A4 hydrolase N-terminal domain"/>
    <property type="match status" value="1"/>
</dbReference>
<name>A0A0J7KK15_LASNI</name>
<dbReference type="GO" id="GO:0043171">
    <property type="term" value="P:peptide catabolic process"/>
    <property type="evidence" value="ECO:0007669"/>
    <property type="project" value="TreeGrafter"/>
</dbReference>
<evidence type="ECO:0000256" key="9">
    <source>
        <dbReference type="ARBA" id="ARBA00022801"/>
    </source>
</evidence>
<dbReference type="Proteomes" id="UP000036403">
    <property type="component" value="Unassembled WGS sequence"/>
</dbReference>
<dbReference type="STRING" id="67767.A0A0J7KK15"/>
<dbReference type="Pfam" id="PF17900">
    <property type="entry name" value="Peptidase_M1_N"/>
    <property type="match status" value="1"/>
</dbReference>
<dbReference type="GO" id="GO:0070006">
    <property type="term" value="F:metalloaminopeptidase activity"/>
    <property type="evidence" value="ECO:0007669"/>
    <property type="project" value="TreeGrafter"/>
</dbReference>
<dbReference type="GO" id="GO:0042277">
    <property type="term" value="F:peptide binding"/>
    <property type="evidence" value="ECO:0007669"/>
    <property type="project" value="TreeGrafter"/>
</dbReference>
<evidence type="ECO:0000313" key="18">
    <source>
        <dbReference type="Proteomes" id="UP000036403"/>
    </source>
</evidence>
<dbReference type="Gene3D" id="2.60.40.1730">
    <property type="entry name" value="tricorn interacting facor f3 domain"/>
    <property type="match status" value="1"/>
</dbReference>
<evidence type="ECO:0000256" key="5">
    <source>
        <dbReference type="ARBA" id="ARBA00022622"/>
    </source>
</evidence>
<dbReference type="EMBL" id="LBMM01006432">
    <property type="protein sequence ID" value="KMQ90612.1"/>
    <property type="molecule type" value="Genomic_DNA"/>
</dbReference>
<dbReference type="Pfam" id="PF11838">
    <property type="entry name" value="ERAP1_C"/>
    <property type="match status" value="1"/>
</dbReference>
<dbReference type="Gene3D" id="2.60.40.1910">
    <property type="match status" value="1"/>
</dbReference>
<keyword evidence="13" id="KW-0325">Glycoprotein</keyword>
<keyword evidence="14" id="KW-0449">Lipoprotein</keyword>
<dbReference type="Gene3D" id="1.10.390.10">
    <property type="entry name" value="Neutral Protease Domain 2"/>
    <property type="match status" value="1"/>
</dbReference>
<evidence type="ECO:0000256" key="7">
    <source>
        <dbReference type="ARBA" id="ARBA00022723"/>
    </source>
</evidence>
<dbReference type="GO" id="GO:0005737">
    <property type="term" value="C:cytoplasm"/>
    <property type="evidence" value="ECO:0007669"/>
    <property type="project" value="TreeGrafter"/>
</dbReference>
<feature type="domain" description="ERAP1-like C-terminal" evidence="15">
    <location>
        <begin position="323"/>
        <end position="588"/>
    </location>
</feature>
<dbReference type="GO" id="GO:0006508">
    <property type="term" value="P:proteolysis"/>
    <property type="evidence" value="ECO:0007669"/>
    <property type="project" value="UniProtKB-KW"/>
</dbReference>
<evidence type="ECO:0000256" key="13">
    <source>
        <dbReference type="ARBA" id="ARBA00023180"/>
    </source>
</evidence>
<evidence type="ECO:0000259" key="15">
    <source>
        <dbReference type="Pfam" id="PF11838"/>
    </source>
</evidence>
<keyword evidence="10" id="KW-0862">Zinc</keyword>
<keyword evidence="8" id="KW-0732">Signal</keyword>
<comment type="subcellular location">
    <subcellularLocation>
        <location evidence="2">Cell membrane</location>
        <topology evidence="2">Lipid-anchor</topology>
        <topology evidence="2">GPI-anchor</topology>
    </subcellularLocation>
</comment>
<dbReference type="AlphaFoldDB" id="A0A0J7KK15"/>
<evidence type="ECO:0000256" key="6">
    <source>
        <dbReference type="ARBA" id="ARBA00022670"/>
    </source>
</evidence>
<keyword evidence="11" id="KW-0482">Metalloprotease</keyword>
<protein>
    <submittedName>
        <fullName evidence="17">Aminopeptidase n</fullName>
    </submittedName>
</protein>
<sequence length="589" mass="68319">MLSLEFNVNLLTGYYILYLKFTGVLNDRPYGFYRSSYINDAKNTVWFAGTSFMATYARAAFPCWDEPALKATFKIAIKHHTNYTVLSNMPISEESEIDESDGKIWTHFEESPVISTYLVSFLVSDLRNIRNSDKTINVWSRSNAISLASFAHEVAQKAAIELERYTNHSSVQVAKIDHVALPDLSNKAMESWGLITYSKYGVANPEDLWSALQDAFDESAMPQNKFKIQKVMDTWIGQKGYPLVTVVRDQHGKTKITQEYFRPHEKMSARKNSNSTATINKKWWVPINFATRTNPDFSSTSVTHWLSPEAEELIIEDIDPEDWIIANIQQTGFYRVNYDPTNWLRIANYLDSENYTKIHVMNRAQIINDAIYLMLSHKLDPRIFMDITKYLRRETDYIAWYPMFRVLEDVTTFFLYNEGGELLKPYVLDLMNNIIETIGTQDRPNDDYFTKVTRHAILNDACTYDHPLCLREAHAQLITYLENPMLANTTSFQKKEWIFFNGIKQANETVWNKLLYLYTNNSEPTLYCLGHSKNLTIIKKLLNMTISEDSPIAKEDAFRVIYSVLNGDFPNVDMVIDFIMNHWDKLATM</sequence>
<dbReference type="PaxDb" id="67767-A0A0J7KK15"/>
<gene>
    <name evidence="17" type="ORF">RF55_9605</name>
</gene>
<evidence type="ECO:0000256" key="8">
    <source>
        <dbReference type="ARBA" id="ARBA00022729"/>
    </source>
</evidence>
<dbReference type="InterPro" id="IPR027268">
    <property type="entry name" value="Peptidase_M4/M1_CTD_sf"/>
</dbReference>
<keyword evidence="18" id="KW-1185">Reference proteome</keyword>
<comment type="similarity">
    <text evidence="3">Belongs to the peptidase M1 family.</text>
</comment>
<keyword evidence="5" id="KW-0336">GPI-anchor</keyword>
<accession>A0A0J7KK15</accession>
<dbReference type="PRINTS" id="PR00756">
    <property type="entry name" value="ALADIPTASE"/>
</dbReference>
<dbReference type="GO" id="GO:0098552">
    <property type="term" value="C:side of membrane"/>
    <property type="evidence" value="ECO:0007669"/>
    <property type="project" value="UniProtKB-KW"/>
</dbReference>
<dbReference type="InterPro" id="IPR050344">
    <property type="entry name" value="Peptidase_M1_aminopeptidases"/>
</dbReference>
<dbReference type="GO" id="GO:0005615">
    <property type="term" value="C:extracellular space"/>
    <property type="evidence" value="ECO:0007669"/>
    <property type="project" value="TreeGrafter"/>
</dbReference>
<keyword evidence="4" id="KW-1003">Cell membrane</keyword>
<evidence type="ECO:0000256" key="12">
    <source>
        <dbReference type="ARBA" id="ARBA00023136"/>
    </source>
</evidence>